<keyword evidence="4" id="KW-1185">Reference proteome</keyword>
<proteinExistence type="predicted"/>
<dbReference type="SUPFAM" id="SSF117074">
    <property type="entry name" value="Hypothetical protein PA1324"/>
    <property type="match status" value="1"/>
</dbReference>
<dbReference type="InterPro" id="IPR036514">
    <property type="entry name" value="SGNH_hydro_sf"/>
</dbReference>
<feature type="domain" description="SGNH hydrolase-type esterase" evidence="1">
    <location>
        <begin position="155"/>
        <end position="334"/>
    </location>
</feature>
<dbReference type="Proteomes" id="UP000481583">
    <property type="component" value="Unassembled WGS sequence"/>
</dbReference>
<feature type="domain" description="SsfX3-like N-terminal" evidence="2">
    <location>
        <begin position="22"/>
        <end position="133"/>
    </location>
</feature>
<dbReference type="EMBL" id="JAAKZV010000093">
    <property type="protein sequence ID" value="NGN66353.1"/>
    <property type="molecule type" value="Genomic_DNA"/>
</dbReference>
<organism evidence="3 4">
    <name type="scientific">Streptomyces coryli</name>
    <dbReference type="NCBI Taxonomy" id="1128680"/>
    <lineage>
        <taxon>Bacteria</taxon>
        <taxon>Bacillati</taxon>
        <taxon>Actinomycetota</taxon>
        <taxon>Actinomycetes</taxon>
        <taxon>Kitasatosporales</taxon>
        <taxon>Streptomycetaceae</taxon>
        <taxon>Streptomyces</taxon>
    </lineage>
</organism>
<dbReference type="Pfam" id="PF14606">
    <property type="entry name" value="Lipase_GDSL_3"/>
    <property type="match status" value="1"/>
</dbReference>
<dbReference type="Pfam" id="PF21181">
    <property type="entry name" value="SsfX3_N"/>
    <property type="match status" value="1"/>
</dbReference>
<accession>A0A6G4U2P1</accession>
<name>A0A6G4U2P1_9ACTN</name>
<dbReference type="SUPFAM" id="SSF52266">
    <property type="entry name" value="SGNH hydrolase"/>
    <property type="match status" value="1"/>
</dbReference>
<evidence type="ECO:0000259" key="1">
    <source>
        <dbReference type="Pfam" id="PF14606"/>
    </source>
</evidence>
<comment type="caution">
    <text evidence="3">The sequence shown here is derived from an EMBL/GenBank/DDBJ whole genome shotgun (WGS) entry which is preliminary data.</text>
</comment>
<dbReference type="Gene3D" id="2.60.120.260">
    <property type="entry name" value="Galactose-binding domain-like"/>
    <property type="match status" value="1"/>
</dbReference>
<dbReference type="RefSeq" id="WP_165239658.1">
    <property type="nucleotide sequence ID" value="NZ_JAAKZV010000093.1"/>
</dbReference>
<protein>
    <submittedName>
        <fullName evidence="3">Uncharacterized protein</fullName>
    </submittedName>
</protein>
<reference evidence="3 4" key="1">
    <citation type="submission" date="2020-02" db="EMBL/GenBank/DDBJ databases">
        <title>Whole-genome analyses of novel actinobacteria.</title>
        <authorList>
            <person name="Sahin N."/>
        </authorList>
    </citation>
    <scope>NUCLEOTIDE SEQUENCE [LARGE SCALE GENOMIC DNA]</scope>
    <source>
        <strain evidence="3 4">A7024</strain>
    </source>
</reference>
<dbReference type="InterPro" id="IPR048977">
    <property type="entry name" value="SsfX3-like_N"/>
</dbReference>
<gene>
    <name evidence="3" type="ORF">G5C51_20935</name>
</gene>
<evidence type="ECO:0000313" key="4">
    <source>
        <dbReference type="Proteomes" id="UP000481583"/>
    </source>
</evidence>
<dbReference type="Gene3D" id="3.40.50.1110">
    <property type="entry name" value="SGNH hydrolase"/>
    <property type="match status" value="1"/>
</dbReference>
<evidence type="ECO:0000313" key="3">
    <source>
        <dbReference type="EMBL" id="NGN66353.1"/>
    </source>
</evidence>
<dbReference type="InterPro" id="IPR013830">
    <property type="entry name" value="SGNH_hydro"/>
</dbReference>
<evidence type="ECO:0000259" key="2">
    <source>
        <dbReference type="Pfam" id="PF21181"/>
    </source>
</evidence>
<dbReference type="AlphaFoldDB" id="A0A6G4U2P1"/>
<sequence length="341" mass="36711">MEAPKQHERSRELRGDDPALLWAGAVEVEHTPDFSRPWRLPHSRISLFPGDVLRRRASMAAGVRIVFGTDSTHLAGRFDRVGKDELSPVDLIVDGEPVRTQKVAADGTFRFDGLPAGDHTVELWLPQFGELRLRGLSVDAGARVRRAEPAARPALITYGSSITHGRQAASPTRTWPALTSRALGYDLTCLGYAGECHLDPMIARLIRDRPADLILACLGINVRGQGTFTERSFLPAVLGFLSTIRDGHPGVPLAVVSPIVSPAKEETAGPGGMTLSEIRRAVGTAVTLLRGHGDTGLHLIDGSGILGHPDADLLTDGVHPGPEGHELMARRLTPELRKLIG</sequence>